<keyword evidence="3" id="KW-1185">Reference proteome</keyword>
<evidence type="ECO:0000313" key="2">
    <source>
        <dbReference type="EMBL" id="KUJ12519.1"/>
    </source>
</evidence>
<dbReference type="OrthoDB" id="3560866at2759"/>
<dbReference type="GeneID" id="28825383"/>
<sequence length="94" mass="9434">MQAPHLLLLLILLTQTTSALPPPKTQACTCTVVFGNKAAQSIAKATVNSTIGLTGEDKSKKAGSADLLVGSGCVAAVSNESVNSCVTSQSCTVA</sequence>
<dbReference type="RefSeq" id="XP_018066874.1">
    <property type="nucleotide sequence ID" value="XM_018215657.1"/>
</dbReference>
<accession>A0A194WXV5</accession>
<evidence type="ECO:0000313" key="3">
    <source>
        <dbReference type="Proteomes" id="UP000070700"/>
    </source>
</evidence>
<feature type="chain" id="PRO_5008267577" evidence="1">
    <location>
        <begin position="20"/>
        <end position="94"/>
    </location>
</feature>
<name>A0A194WXV5_MOLSC</name>
<dbReference type="InParanoid" id="A0A194WXV5"/>
<dbReference type="AlphaFoldDB" id="A0A194WXV5"/>
<organism evidence="2 3">
    <name type="scientific">Mollisia scopiformis</name>
    <name type="common">Conifer needle endophyte fungus</name>
    <name type="synonym">Phialocephala scopiformis</name>
    <dbReference type="NCBI Taxonomy" id="149040"/>
    <lineage>
        <taxon>Eukaryota</taxon>
        <taxon>Fungi</taxon>
        <taxon>Dikarya</taxon>
        <taxon>Ascomycota</taxon>
        <taxon>Pezizomycotina</taxon>
        <taxon>Leotiomycetes</taxon>
        <taxon>Helotiales</taxon>
        <taxon>Mollisiaceae</taxon>
        <taxon>Mollisia</taxon>
    </lineage>
</organism>
<dbReference type="KEGG" id="psco:LY89DRAFT_688194"/>
<evidence type="ECO:0000256" key="1">
    <source>
        <dbReference type="SAM" id="SignalP"/>
    </source>
</evidence>
<dbReference type="EMBL" id="KQ947424">
    <property type="protein sequence ID" value="KUJ12519.1"/>
    <property type="molecule type" value="Genomic_DNA"/>
</dbReference>
<gene>
    <name evidence="2" type="ORF">LY89DRAFT_688194</name>
</gene>
<feature type="signal peptide" evidence="1">
    <location>
        <begin position="1"/>
        <end position="19"/>
    </location>
</feature>
<keyword evidence="1" id="KW-0732">Signal</keyword>
<protein>
    <submittedName>
        <fullName evidence="2">Uncharacterized protein</fullName>
    </submittedName>
</protein>
<proteinExistence type="predicted"/>
<dbReference type="Proteomes" id="UP000070700">
    <property type="component" value="Unassembled WGS sequence"/>
</dbReference>
<reference evidence="2 3" key="1">
    <citation type="submission" date="2015-10" db="EMBL/GenBank/DDBJ databases">
        <title>Full genome of DAOMC 229536 Phialocephala scopiformis, a fungal endophyte of spruce producing the potent anti-insectan compound rugulosin.</title>
        <authorList>
            <consortium name="DOE Joint Genome Institute"/>
            <person name="Walker A.K."/>
            <person name="Frasz S.L."/>
            <person name="Seifert K.A."/>
            <person name="Miller J.D."/>
            <person name="Mondo S.J."/>
            <person name="Labutti K."/>
            <person name="Lipzen A."/>
            <person name="Dockter R."/>
            <person name="Kennedy M."/>
            <person name="Grigoriev I.V."/>
            <person name="Spatafora J.W."/>
        </authorList>
    </citation>
    <scope>NUCLEOTIDE SEQUENCE [LARGE SCALE GENOMIC DNA]</scope>
    <source>
        <strain evidence="2 3">CBS 120377</strain>
    </source>
</reference>